<feature type="compositionally biased region" description="Polar residues" evidence="1">
    <location>
        <begin position="326"/>
        <end position="346"/>
    </location>
</feature>
<sequence length="405" mass="46104">MQIRRYAHAWRKPSTMAYTKFMGLCCQSLTEHCEAPTDTLIPPLVQGSDLMYRVSEYYSYDDIDSADVRGEMFLEMSTQSFRRELEVIREAVPSSAKENILLRLQFHLLDLWIHECAIHSSLWGPPDPTHTSQLSQSRLKMLNRCIRTVKTYLKALIDCPESGLYPLSFPAWSGWFYAIIITCKLVFLQENDRHGQPGPLGVPQELVSLLPGHFGPGAPHGFAALPQGDRSRDLWDPVSVAKEIQIPELFERFIEKMKFTFPYPGFEFPSPDDLAAEGQNRDRNALFSIAWLQRSLLHGFNKRMLDHIPKISTASASSYREKSPSAARQNTTPSSTMGPAQDTQMTPGDFYLQQVRNHPIPFLDSLHFDTTNYGTVDAAPAPVQQDMFEDWVWDSVMEDFSFPAM</sequence>
<organism evidence="2 3">
    <name type="scientific">Clohesyomyces aquaticus</name>
    <dbReference type="NCBI Taxonomy" id="1231657"/>
    <lineage>
        <taxon>Eukaryota</taxon>
        <taxon>Fungi</taxon>
        <taxon>Dikarya</taxon>
        <taxon>Ascomycota</taxon>
        <taxon>Pezizomycotina</taxon>
        <taxon>Dothideomycetes</taxon>
        <taxon>Pleosporomycetidae</taxon>
        <taxon>Pleosporales</taxon>
        <taxon>Lindgomycetaceae</taxon>
        <taxon>Clohesyomyces</taxon>
    </lineage>
</organism>
<evidence type="ECO:0000313" key="3">
    <source>
        <dbReference type="Proteomes" id="UP000193144"/>
    </source>
</evidence>
<dbReference type="OrthoDB" id="5226580at2759"/>
<comment type="caution">
    <text evidence="2">The sequence shown here is derived from an EMBL/GenBank/DDBJ whole genome shotgun (WGS) entry which is preliminary data.</text>
</comment>
<gene>
    <name evidence="2" type="ORF">BCR34DRAFT_316920</name>
</gene>
<dbReference type="EMBL" id="MCFA01000058">
    <property type="protein sequence ID" value="ORY11723.1"/>
    <property type="molecule type" value="Genomic_DNA"/>
</dbReference>
<reference evidence="2 3" key="1">
    <citation type="submission" date="2016-07" db="EMBL/GenBank/DDBJ databases">
        <title>Pervasive Adenine N6-methylation of Active Genes in Fungi.</title>
        <authorList>
            <consortium name="DOE Joint Genome Institute"/>
            <person name="Mondo S.J."/>
            <person name="Dannebaum R.O."/>
            <person name="Kuo R.C."/>
            <person name="Labutti K."/>
            <person name="Haridas S."/>
            <person name="Kuo A."/>
            <person name="Salamov A."/>
            <person name="Ahrendt S.R."/>
            <person name="Lipzen A."/>
            <person name="Sullivan W."/>
            <person name="Andreopoulos W.B."/>
            <person name="Clum A."/>
            <person name="Lindquist E."/>
            <person name="Daum C."/>
            <person name="Ramamoorthy G.K."/>
            <person name="Gryganskyi A."/>
            <person name="Culley D."/>
            <person name="Magnuson J.K."/>
            <person name="James T.Y."/>
            <person name="O'Malley M.A."/>
            <person name="Stajich J.E."/>
            <person name="Spatafora J.W."/>
            <person name="Visel A."/>
            <person name="Grigoriev I.V."/>
        </authorList>
    </citation>
    <scope>NUCLEOTIDE SEQUENCE [LARGE SCALE GENOMIC DNA]</scope>
    <source>
        <strain evidence="2 3">CBS 115471</strain>
    </source>
</reference>
<evidence type="ECO:0000256" key="1">
    <source>
        <dbReference type="SAM" id="MobiDB-lite"/>
    </source>
</evidence>
<evidence type="ECO:0000313" key="2">
    <source>
        <dbReference type="EMBL" id="ORY11723.1"/>
    </source>
</evidence>
<dbReference type="AlphaFoldDB" id="A0A1Y1ZNA2"/>
<feature type="region of interest" description="Disordered" evidence="1">
    <location>
        <begin position="316"/>
        <end position="346"/>
    </location>
</feature>
<name>A0A1Y1ZNA2_9PLEO</name>
<dbReference type="Proteomes" id="UP000193144">
    <property type="component" value="Unassembled WGS sequence"/>
</dbReference>
<protein>
    <recommendedName>
        <fullName evidence="4">Transcription factor domain-containing protein</fullName>
    </recommendedName>
</protein>
<evidence type="ECO:0008006" key="4">
    <source>
        <dbReference type="Google" id="ProtNLM"/>
    </source>
</evidence>
<accession>A0A1Y1ZNA2</accession>
<keyword evidence="3" id="KW-1185">Reference proteome</keyword>
<proteinExistence type="predicted"/>
<dbReference type="STRING" id="1231657.A0A1Y1ZNA2"/>